<dbReference type="InterPro" id="IPR025749">
    <property type="entry name" value="Sphingomyelin_synth-like_dom"/>
</dbReference>
<dbReference type="Pfam" id="PF14360">
    <property type="entry name" value="PAP2_C"/>
    <property type="match status" value="1"/>
</dbReference>
<dbReference type="GO" id="GO:0033188">
    <property type="term" value="F:sphingomyelin synthase activity"/>
    <property type="evidence" value="ECO:0007669"/>
    <property type="project" value="TreeGrafter"/>
</dbReference>
<dbReference type="GO" id="GO:0000139">
    <property type="term" value="C:Golgi membrane"/>
    <property type="evidence" value="ECO:0007669"/>
    <property type="project" value="TreeGrafter"/>
</dbReference>
<protein>
    <recommendedName>
        <fullName evidence="10">Sphingomyelin synthase-like domain-containing protein</fullName>
    </recommendedName>
</protein>
<keyword evidence="7" id="KW-0443">Lipid metabolism</keyword>
<dbReference type="GO" id="GO:0005886">
    <property type="term" value="C:plasma membrane"/>
    <property type="evidence" value="ECO:0007669"/>
    <property type="project" value="TreeGrafter"/>
</dbReference>
<evidence type="ECO:0000256" key="3">
    <source>
        <dbReference type="ARBA" id="ARBA00022679"/>
    </source>
</evidence>
<dbReference type="AlphaFoldDB" id="A0A815CWD1"/>
<evidence type="ECO:0000256" key="1">
    <source>
        <dbReference type="ARBA" id="ARBA00004141"/>
    </source>
</evidence>
<evidence type="ECO:0000256" key="8">
    <source>
        <dbReference type="ARBA" id="ARBA00023136"/>
    </source>
</evidence>
<dbReference type="EMBL" id="CAJNOR010002404">
    <property type="protein sequence ID" value="CAF1289481.1"/>
    <property type="molecule type" value="Genomic_DNA"/>
</dbReference>
<evidence type="ECO:0000256" key="7">
    <source>
        <dbReference type="ARBA" id="ARBA00023098"/>
    </source>
</evidence>
<evidence type="ECO:0000256" key="9">
    <source>
        <dbReference type="SAM" id="Phobius"/>
    </source>
</evidence>
<evidence type="ECO:0000256" key="2">
    <source>
        <dbReference type="ARBA" id="ARBA00005441"/>
    </source>
</evidence>
<reference evidence="11" key="1">
    <citation type="submission" date="2021-02" db="EMBL/GenBank/DDBJ databases">
        <authorList>
            <person name="Nowell W R."/>
        </authorList>
    </citation>
    <scope>NUCLEOTIDE SEQUENCE</scope>
</reference>
<evidence type="ECO:0000313" key="12">
    <source>
        <dbReference type="Proteomes" id="UP000663828"/>
    </source>
</evidence>
<keyword evidence="5" id="KW-0746">Sphingolipid metabolism</keyword>
<comment type="caution">
    <text evidence="11">The sequence shown here is derived from an EMBL/GenBank/DDBJ whole genome shotgun (WGS) entry which is preliminary data.</text>
</comment>
<organism evidence="11 12">
    <name type="scientific">Adineta ricciae</name>
    <name type="common">Rotifer</name>
    <dbReference type="NCBI Taxonomy" id="249248"/>
    <lineage>
        <taxon>Eukaryota</taxon>
        <taxon>Metazoa</taxon>
        <taxon>Spiralia</taxon>
        <taxon>Gnathifera</taxon>
        <taxon>Rotifera</taxon>
        <taxon>Eurotatoria</taxon>
        <taxon>Bdelloidea</taxon>
        <taxon>Adinetida</taxon>
        <taxon>Adinetidae</taxon>
        <taxon>Adineta</taxon>
    </lineage>
</organism>
<comment type="similarity">
    <text evidence="2">Belongs to the sphingomyelin synthase family.</text>
</comment>
<evidence type="ECO:0000256" key="6">
    <source>
        <dbReference type="ARBA" id="ARBA00022989"/>
    </source>
</evidence>
<dbReference type="GO" id="GO:0046513">
    <property type="term" value="P:ceramide biosynthetic process"/>
    <property type="evidence" value="ECO:0007669"/>
    <property type="project" value="TreeGrafter"/>
</dbReference>
<dbReference type="Proteomes" id="UP000663828">
    <property type="component" value="Unassembled WGS sequence"/>
</dbReference>
<name>A0A815CWD1_ADIRI</name>
<gene>
    <name evidence="11" type="ORF">XAT740_LOCUS28258</name>
</gene>
<keyword evidence="12" id="KW-1185">Reference proteome</keyword>
<keyword evidence="4 9" id="KW-0812">Transmembrane</keyword>
<evidence type="ECO:0000256" key="5">
    <source>
        <dbReference type="ARBA" id="ARBA00022919"/>
    </source>
</evidence>
<dbReference type="PANTHER" id="PTHR21290:SF25">
    <property type="entry name" value="SPHINGOMYELIN SYNTHASE-RELATED PROTEIN 1"/>
    <property type="match status" value="1"/>
</dbReference>
<dbReference type="PANTHER" id="PTHR21290">
    <property type="entry name" value="SPHINGOMYELIN SYNTHETASE"/>
    <property type="match status" value="1"/>
</dbReference>
<evidence type="ECO:0000259" key="10">
    <source>
        <dbReference type="Pfam" id="PF14360"/>
    </source>
</evidence>
<feature type="domain" description="Sphingomyelin synthase-like" evidence="10">
    <location>
        <begin position="196"/>
        <end position="270"/>
    </location>
</feature>
<evidence type="ECO:0000256" key="4">
    <source>
        <dbReference type="ARBA" id="ARBA00022692"/>
    </source>
</evidence>
<sequence length="343" mass="39969">MPKVSHRRHHHTAQHERGNLFSVLFHINAISQIYHYHMTPEMTVYALKSIRDLVFMGIELLTENTMIQVISLKAHNRTPLRDLAEEYLSNENRSFVEFAYIGEETYQVETNSVLFLWIFYCFLHGPTGLKVLQKGVRCLTLARALRVITFSLTILPNPNPKCKFTGPVDPLNLSPGKVHIEKKRFEIFVPFLGGACNDLLYSGHVIVYTISALAVTILCSSYPYAILRFFIRVFIWTQVIQRMIRAVIELHHYSVDMFLGLCVTLLMWHAEVLYYDLPTPPQPLYPHLKKLLFPFDHDGVVDRYVEQFTLVYKHFKRQPMRTLASLIQHHDIAFPAKIRMKQI</sequence>
<feature type="transmembrane region" description="Helical" evidence="9">
    <location>
        <begin position="205"/>
        <end position="231"/>
    </location>
</feature>
<comment type="subcellular location">
    <subcellularLocation>
        <location evidence="1">Membrane</location>
        <topology evidence="1">Multi-pass membrane protein</topology>
    </subcellularLocation>
</comment>
<keyword evidence="6 9" id="KW-1133">Transmembrane helix</keyword>
<keyword evidence="3" id="KW-0808">Transferase</keyword>
<keyword evidence="8 9" id="KW-0472">Membrane</keyword>
<proteinExistence type="inferred from homology"/>
<evidence type="ECO:0000313" key="11">
    <source>
        <dbReference type="EMBL" id="CAF1289481.1"/>
    </source>
</evidence>
<dbReference type="GO" id="GO:0005789">
    <property type="term" value="C:endoplasmic reticulum membrane"/>
    <property type="evidence" value="ECO:0007669"/>
    <property type="project" value="TreeGrafter"/>
</dbReference>
<dbReference type="InterPro" id="IPR045221">
    <property type="entry name" value="Sphingomyelin_synth-like"/>
</dbReference>
<accession>A0A815CWD1</accession>
<dbReference type="GO" id="GO:0047493">
    <property type="term" value="F:ceramide cholinephosphotransferase activity"/>
    <property type="evidence" value="ECO:0007669"/>
    <property type="project" value="TreeGrafter"/>
</dbReference>